<sequence>MSRRHGFTWPLVLLLAACQVPVRPVPPDAGVAAGPAAAPVADATVAAQAEAPAATDTETAPDPIDTGAELFDFITARLSQPACIDGPANRAWRKRYAGHPASFARHLEKILPLMAYVATEVDRRGLPGELVFVPIVESWYRPDAIGPGGPAGMWQMIASTARNHGVRVEQGYDGRLSPVASTDAALGYLEALSTRFDGDWRAMAMAYNAGEYRIERAFRANQHRIASGEERQPAGLPGITYEYTAKLRALSCLVSEPEAAGLELPREARFVPLARFPLPARAASLDQAALALATDSATLRKLNPAYRQGRIRAGVPREVLAPATPATLLAAATIPPEGVGAGATPEPPERSHRVRSGDTLSAIARHYGVELRQLFRLNGLDGRSILRPGQELRIDP</sequence>
<dbReference type="SUPFAM" id="SSF53955">
    <property type="entry name" value="Lysozyme-like"/>
    <property type="match status" value="1"/>
</dbReference>
<dbReference type="InterPro" id="IPR023346">
    <property type="entry name" value="Lysozyme-like_dom_sf"/>
</dbReference>
<protein>
    <recommendedName>
        <fullName evidence="2">LysM domain-containing protein</fullName>
    </recommendedName>
</protein>
<name>A0A2P6MCC0_9GAMM</name>
<dbReference type="PROSITE" id="PS51257">
    <property type="entry name" value="PROKAR_LIPOPROTEIN"/>
    <property type="match status" value="1"/>
</dbReference>
<comment type="caution">
    <text evidence="3">The sequence shown here is derived from an EMBL/GenBank/DDBJ whole genome shotgun (WGS) entry which is preliminary data.</text>
</comment>
<dbReference type="Gene3D" id="1.10.530.10">
    <property type="match status" value="1"/>
</dbReference>
<proteinExistence type="predicted"/>
<evidence type="ECO:0000313" key="4">
    <source>
        <dbReference type="Proteomes" id="UP000241736"/>
    </source>
</evidence>
<dbReference type="InterPro" id="IPR036779">
    <property type="entry name" value="LysM_dom_sf"/>
</dbReference>
<dbReference type="Pfam" id="PF01476">
    <property type="entry name" value="LysM"/>
    <property type="match status" value="1"/>
</dbReference>
<dbReference type="InterPro" id="IPR018392">
    <property type="entry name" value="LysM"/>
</dbReference>
<dbReference type="SMART" id="SM00257">
    <property type="entry name" value="LysM"/>
    <property type="match status" value="1"/>
</dbReference>
<organism evidence="3 4">
    <name type="scientific">Arenimonas caeni</name>
    <dbReference type="NCBI Taxonomy" id="2058085"/>
    <lineage>
        <taxon>Bacteria</taxon>
        <taxon>Pseudomonadati</taxon>
        <taxon>Pseudomonadota</taxon>
        <taxon>Gammaproteobacteria</taxon>
        <taxon>Lysobacterales</taxon>
        <taxon>Lysobacteraceae</taxon>
        <taxon>Arenimonas</taxon>
    </lineage>
</organism>
<dbReference type="RefSeq" id="WP_106988985.1">
    <property type="nucleotide sequence ID" value="NZ_KZ679084.1"/>
</dbReference>
<dbReference type="PROSITE" id="PS51782">
    <property type="entry name" value="LYSM"/>
    <property type="match status" value="1"/>
</dbReference>
<dbReference type="Gene3D" id="3.10.350.10">
    <property type="entry name" value="LysM domain"/>
    <property type="match status" value="1"/>
</dbReference>
<feature type="region of interest" description="Disordered" evidence="1">
    <location>
        <begin position="336"/>
        <end position="355"/>
    </location>
</feature>
<dbReference type="Proteomes" id="UP000241736">
    <property type="component" value="Unassembled WGS sequence"/>
</dbReference>
<evidence type="ECO:0000256" key="1">
    <source>
        <dbReference type="SAM" id="MobiDB-lite"/>
    </source>
</evidence>
<dbReference type="CDD" id="cd00118">
    <property type="entry name" value="LysM"/>
    <property type="match status" value="1"/>
</dbReference>
<dbReference type="Pfam" id="PF01464">
    <property type="entry name" value="SLT"/>
    <property type="match status" value="1"/>
</dbReference>
<dbReference type="SUPFAM" id="SSF54106">
    <property type="entry name" value="LysM domain"/>
    <property type="match status" value="1"/>
</dbReference>
<gene>
    <name evidence="3" type="ORF">C6N40_00105</name>
</gene>
<dbReference type="AlphaFoldDB" id="A0A2P6MCC0"/>
<dbReference type="CDD" id="cd16894">
    <property type="entry name" value="MltD-like"/>
    <property type="match status" value="1"/>
</dbReference>
<reference evidence="3 4" key="1">
    <citation type="submission" date="2018-03" db="EMBL/GenBank/DDBJ databases">
        <title>Arenimonas caeni sp. nov., isolated from activated sludge.</title>
        <authorList>
            <person name="Liu H."/>
        </authorList>
    </citation>
    <scope>NUCLEOTIDE SEQUENCE [LARGE SCALE GENOMIC DNA]</scope>
    <source>
        <strain evidence="4">z29</strain>
    </source>
</reference>
<dbReference type="InterPro" id="IPR008258">
    <property type="entry name" value="Transglycosylase_SLT_dom_1"/>
</dbReference>
<dbReference type="OrthoDB" id="9815002at2"/>
<feature type="domain" description="LysM" evidence="2">
    <location>
        <begin position="350"/>
        <end position="394"/>
    </location>
</feature>
<evidence type="ECO:0000259" key="2">
    <source>
        <dbReference type="PROSITE" id="PS51782"/>
    </source>
</evidence>
<evidence type="ECO:0000313" key="3">
    <source>
        <dbReference type="EMBL" id="PRH83596.1"/>
    </source>
</evidence>
<accession>A0A2P6MCC0</accession>
<dbReference type="EMBL" id="PVLF01000001">
    <property type="protein sequence ID" value="PRH83596.1"/>
    <property type="molecule type" value="Genomic_DNA"/>
</dbReference>
<keyword evidence="4" id="KW-1185">Reference proteome</keyword>